<evidence type="ECO:0000313" key="2">
    <source>
        <dbReference type="Proteomes" id="UP000828390"/>
    </source>
</evidence>
<dbReference type="Proteomes" id="UP000828390">
    <property type="component" value="Unassembled WGS sequence"/>
</dbReference>
<reference evidence="1" key="2">
    <citation type="submission" date="2020-11" db="EMBL/GenBank/DDBJ databases">
        <authorList>
            <person name="McCartney M.A."/>
            <person name="Auch B."/>
            <person name="Kono T."/>
            <person name="Mallez S."/>
            <person name="Becker A."/>
            <person name="Gohl D.M."/>
            <person name="Silverstein K.A.T."/>
            <person name="Koren S."/>
            <person name="Bechman K.B."/>
            <person name="Herman A."/>
            <person name="Abrahante J.E."/>
            <person name="Garbe J."/>
        </authorList>
    </citation>
    <scope>NUCLEOTIDE SEQUENCE</scope>
    <source>
        <strain evidence="1">Duluth1</strain>
        <tissue evidence="1">Whole animal</tissue>
    </source>
</reference>
<keyword evidence="2" id="KW-1185">Reference proteome</keyword>
<comment type="caution">
    <text evidence="1">The sequence shown here is derived from an EMBL/GenBank/DDBJ whole genome shotgun (WGS) entry which is preliminary data.</text>
</comment>
<dbReference type="EMBL" id="JAIWYP010000016">
    <property type="protein sequence ID" value="KAH3696809.1"/>
    <property type="molecule type" value="Genomic_DNA"/>
</dbReference>
<proteinExistence type="predicted"/>
<dbReference type="AlphaFoldDB" id="A0A9D3YE16"/>
<organism evidence="1 2">
    <name type="scientific">Dreissena polymorpha</name>
    <name type="common">Zebra mussel</name>
    <name type="synonym">Mytilus polymorpha</name>
    <dbReference type="NCBI Taxonomy" id="45954"/>
    <lineage>
        <taxon>Eukaryota</taxon>
        <taxon>Metazoa</taxon>
        <taxon>Spiralia</taxon>
        <taxon>Lophotrochozoa</taxon>
        <taxon>Mollusca</taxon>
        <taxon>Bivalvia</taxon>
        <taxon>Autobranchia</taxon>
        <taxon>Heteroconchia</taxon>
        <taxon>Euheterodonta</taxon>
        <taxon>Imparidentia</taxon>
        <taxon>Neoheterodontei</taxon>
        <taxon>Myida</taxon>
        <taxon>Dreissenoidea</taxon>
        <taxon>Dreissenidae</taxon>
        <taxon>Dreissena</taxon>
    </lineage>
</organism>
<protein>
    <submittedName>
        <fullName evidence="1">Uncharacterized protein</fullName>
    </submittedName>
</protein>
<evidence type="ECO:0000313" key="1">
    <source>
        <dbReference type="EMBL" id="KAH3696809.1"/>
    </source>
</evidence>
<accession>A0A9D3YE16</accession>
<name>A0A9D3YE16_DREPO</name>
<reference evidence="1" key="1">
    <citation type="journal article" date="2019" name="bioRxiv">
        <title>The Genome of the Zebra Mussel, Dreissena polymorpha: A Resource for Invasive Species Research.</title>
        <authorList>
            <person name="McCartney M.A."/>
            <person name="Auch B."/>
            <person name="Kono T."/>
            <person name="Mallez S."/>
            <person name="Zhang Y."/>
            <person name="Obille A."/>
            <person name="Becker A."/>
            <person name="Abrahante J.E."/>
            <person name="Garbe J."/>
            <person name="Badalamenti J.P."/>
            <person name="Herman A."/>
            <person name="Mangelson H."/>
            <person name="Liachko I."/>
            <person name="Sullivan S."/>
            <person name="Sone E.D."/>
            <person name="Koren S."/>
            <person name="Silverstein K.A.T."/>
            <person name="Beckman K.B."/>
            <person name="Gohl D.M."/>
        </authorList>
    </citation>
    <scope>NUCLEOTIDE SEQUENCE</scope>
    <source>
        <strain evidence="1">Duluth1</strain>
        <tissue evidence="1">Whole animal</tissue>
    </source>
</reference>
<gene>
    <name evidence="1" type="ORF">DPMN_084287</name>
</gene>
<sequence>MSCCSKVLDKCIEHRPSGSPMETDISLSDMEDNAEEGVGIELPRSTCPLNIQEFIAANKSTGFLTPRSPEFISSEQFIHHLVYIHFKLNACIEKDASTRPMWMLSYNNLNRFLVGQEHLNSIKNVFKVKKMTKFQYKMSSKLAFWVMDKIIQEQVQEEVSAQPEPSTSNAHSFS</sequence>